<dbReference type="AlphaFoldDB" id="A0A921ER40"/>
<evidence type="ECO:0000256" key="1">
    <source>
        <dbReference type="ARBA" id="ARBA00010692"/>
    </source>
</evidence>
<feature type="transmembrane region" description="Helical" evidence="3">
    <location>
        <begin position="163"/>
        <end position="183"/>
    </location>
</feature>
<dbReference type="InterPro" id="IPR003784">
    <property type="entry name" value="BioY"/>
</dbReference>
<feature type="transmembrane region" description="Helical" evidence="3">
    <location>
        <begin position="123"/>
        <end position="143"/>
    </location>
</feature>
<dbReference type="Gene3D" id="1.10.1760.20">
    <property type="match status" value="1"/>
</dbReference>
<feature type="transmembrane region" description="Helical" evidence="3">
    <location>
        <begin position="88"/>
        <end position="111"/>
    </location>
</feature>
<evidence type="ECO:0000256" key="2">
    <source>
        <dbReference type="PIRNR" id="PIRNR016661"/>
    </source>
</evidence>
<proteinExistence type="inferred from homology"/>
<dbReference type="GO" id="GO:0005886">
    <property type="term" value="C:plasma membrane"/>
    <property type="evidence" value="ECO:0007669"/>
    <property type="project" value="UniProtKB-SubCell"/>
</dbReference>
<accession>A0A921ER40</accession>
<gene>
    <name evidence="4" type="ORF">K8V15_07640</name>
</gene>
<dbReference type="PANTHER" id="PTHR34295">
    <property type="entry name" value="BIOTIN TRANSPORTER BIOY"/>
    <property type="match status" value="1"/>
</dbReference>
<keyword evidence="3" id="KW-0812">Transmembrane</keyword>
<dbReference type="PIRSF" id="PIRSF016661">
    <property type="entry name" value="BioY"/>
    <property type="match status" value="1"/>
</dbReference>
<feature type="transmembrane region" description="Helical" evidence="3">
    <location>
        <begin position="12"/>
        <end position="32"/>
    </location>
</feature>
<comment type="subcellular location">
    <subcellularLocation>
        <location evidence="2">Cell membrane</location>
        <topology evidence="2">Multi-pass membrane protein</topology>
    </subcellularLocation>
</comment>
<evidence type="ECO:0000313" key="5">
    <source>
        <dbReference type="Proteomes" id="UP000712713"/>
    </source>
</evidence>
<dbReference type="Proteomes" id="UP000712713">
    <property type="component" value="Unassembled WGS sequence"/>
</dbReference>
<keyword evidence="2" id="KW-1003">Cell membrane</keyword>
<dbReference type="PANTHER" id="PTHR34295:SF1">
    <property type="entry name" value="BIOTIN TRANSPORTER BIOY"/>
    <property type="match status" value="1"/>
</dbReference>
<evidence type="ECO:0000313" key="4">
    <source>
        <dbReference type="EMBL" id="HJE51835.1"/>
    </source>
</evidence>
<feature type="transmembrane region" description="Helical" evidence="3">
    <location>
        <begin position="63"/>
        <end position="82"/>
    </location>
</feature>
<dbReference type="EMBL" id="DYZF01000191">
    <property type="protein sequence ID" value="HJE51835.1"/>
    <property type="molecule type" value="Genomic_DNA"/>
</dbReference>
<name>A0A921ER40_9ACTN</name>
<keyword evidence="3" id="KW-1133">Transmembrane helix</keyword>
<keyword evidence="2" id="KW-0813">Transport</keyword>
<dbReference type="GO" id="GO:0015225">
    <property type="term" value="F:biotin transmembrane transporter activity"/>
    <property type="evidence" value="ECO:0007669"/>
    <property type="project" value="UniProtKB-UniRule"/>
</dbReference>
<protein>
    <recommendedName>
        <fullName evidence="2">Biotin transporter</fullName>
    </recommendedName>
</protein>
<comment type="similarity">
    <text evidence="1 2">Belongs to the BioY family.</text>
</comment>
<dbReference type="Pfam" id="PF02632">
    <property type="entry name" value="BioY"/>
    <property type="match status" value="1"/>
</dbReference>
<comment type="caution">
    <text evidence="4">The sequence shown here is derived from an EMBL/GenBank/DDBJ whole genome shotgun (WGS) entry which is preliminary data.</text>
</comment>
<reference evidence="4" key="1">
    <citation type="journal article" date="2021" name="PeerJ">
        <title>Extensive microbial diversity within the chicken gut microbiome revealed by metagenomics and culture.</title>
        <authorList>
            <person name="Gilroy R."/>
            <person name="Ravi A."/>
            <person name="Getino M."/>
            <person name="Pursley I."/>
            <person name="Horton D.L."/>
            <person name="Alikhan N.F."/>
            <person name="Baker D."/>
            <person name="Gharbi K."/>
            <person name="Hall N."/>
            <person name="Watson M."/>
            <person name="Adriaenssens E.M."/>
            <person name="Foster-Nyarko E."/>
            <person name="Jarju S."/>
            <person name="Secka A."/>
            <person name="Antonio M."/>
            <person name="Oren A."/>
            <person name="Chaudhuri R.R."/>
            <person name="La Ragione R."/>
            <person name="Hildebrand F."/>
            <person name="Pallen M.J."/>
        </authorList>
    </citation>
    <scope>NUCLEOTIDE SEQUENCE</scope>
    <source>
        <strain evidence="4">ChiGjej3B3-7470</strain>
    </source>
</reference>
<evidence type="ECO:0000256" key="3">
    <source>
        <dbReference type="SAM" id="Phobius"/>
    </source>
</evidence>
<organism evidence="4 5">
    <name type="scientific">Tessaracoccus flavescens</name>
    <dbReference type="NCBI Taxonomy" id="399497"/>
    <lineage>
        <taxon>Bacteria</taxon>
        <taxon>Bacillati</taxon>
        <taxon>Actinomycetota</taxon>
        <taxon>Actinomycetes</taxon>
        <taxon>Propionibacteriales</taxon>
        <taxon>Propionibacteriaceae</taxon>
        <taxon>Tessaracoccus</taxon>
    </lineage>
</organism>
<keyword evidence="2 3" id="KW-0472">Membrane</keyword>
<sequence>MSTQAASTRSFAPTDVAYVAVFAALIGALALIPTVMIGAVPFSFPLIGVALAGLCLGPWRGALAVLLYVVAGTAGLPIFSGGKSGPGVLFGLTGGYVVSFVVAALIVGFVARWAVRRGLSAMTLVWFVVGGVIARFVAIMPLGMLGLMRAGGMDAAAAFKADIVFVLPDLLKFVLASLLALSVHKAFPRLLGR</sequence>
<reference evidence="4" key="2">
    <citation type="submission" date="2021-09" db="EMBL/GenBank/DDBJ databases">
        <authorList>
            <person name="Gilroy R."/>
        </authorList>
    </citation>
    <scope>NUCLEOTIDE SEQUENCE</scope>
    <source>
        <strain evidence="4">ChiGjej3B3-7470</strain>
    </source>
</reference>